<reference evidence="9 10" key="1">
    <citation type="submission" date="2019-06" db="EMBL/GenBank/DDBJ databases">
        <title>Genome Sequence of the Brown Rot Fungal Pathogen Monilinia fructicola.</title>
        <authorList>
            <person name="De Miccolis Angelini R.M."/>
            <person name="Landi L."/>
            <person name="Abate D."/>
            <person name="Pollastro S."/>
            <person name="Romanazzi G."/>
            <person name="Faretra F."/>
        </authorList>
    </citation>
    <scope>NUCLEOTIDE SEQUENCE [LARGE SCALE GENOMIC DNA]</scope>
    <source>
        <strain evidence="9 10">Mfrc123</strain>
    </source>
</reference>
<keyword evidence="3 7" id="KW-1133">Transmembrane helix</keyword>
<evidence type="ECO:0000313" key="10">
    <source>
        <dbReference type="Proteomes" id="UP000322873"/>
    </source>
</evidence>
<feature type="transmembrane region" description="Helical" evidence="7">
    <location>
        <begin position="135"/>
        <end position="168"/>
    </location>
</feature>
<evidence type="ECO:0000256" key="3">
    <source>
        <dbReference type="ARBA" id="ARBA00022989"/>
    </source>
</evidence>
<evidence type="ECO:0000256" key="1">
    <source>
        <dbReference type="ARBA" id="ARBA00004141"/>
    </source>
</evidence>
<dbReference type="PANTHER" id="PTHR33048">
    <property type="entry name" value="PTH11-LIKE INTEGRAL MEMBRANE PROTEIN (AFU_ORTHOLOGUE AFUA_5G11245)"/>
    <property type="match status" value="1"/>
</dbReference>
<keyword evidence="10" id="KW-1185">Reference proteome</keyword>
<dbReference type="Proteomes" id="UP000322873">
    <property type="component" value="Unassembled WGS sequence"/>
</dbReference>
<evidence type="ECO:0000256" key="6">
    <source>
        <dbReference type="SAM" id="MobiDB-lite"/>
    </source>
</evidence>
<feature type="region of interest" description="Disordered" evidence="6">
    <location>
        <begin position="221"/>
        <end position="255"/>
    </location>
</feature>
<evidence type="ECO:0000256" key="4">
    <source>
        <dbReference type="ARBA" id="ARBA00023136"/>
    </source>
</evidence>
<comment type="caution">
    <text evidence="9">The sequence shown here is derived from an EMBL/GenBank/DDBJ whole genome shotgun (WGS) entry which is preliminary data.</text>
</comment>
<dbReference type="EMBL" id="VICG01000006">
    <property type="protein sequence ID" value="KAA8571255.1"/>
    <property type="molecule type" value="Genomic_DNA"/>
</dbReference>
<evidence type="ECO:0000259" key="8">
    <source>
        <dbReference type="Pfam" id="PF20684"/>
    </source>
</evidence>
<dbReference type="GO" id="GO:0016020">
    <property type="term" value="C:membrane"/>
    <property type="evidence" value="ECO:0007669"/>
    <property type="project" value="UniProtKB-SubCell"/>
</dbReference>
<sequence>MTSPSIFTPEYLGADKTPSIYAAAISTFCLASLAVPLRVISRRISSTNLWFDDWFIFVAYLFACGVFAATILWVKIGVGTHIEVVASKNPTHVTQILKSITPAEIFYTLSIVFAKYSILSFYWRVFGVTNRLRNILIALGVIVTAWGISVVVVLGLFVVGSFVCIVSLVRLIIISHLNLTDITWGLVDLDVWTCVESFSAVLCACLPSLKPIFNLMTGKPANQASRSTGKGVYTGSQSNKNTWKKNKPSITTDTLPESITRLRDDDAWAPVTTAEGTNSPEDIGLQEVGKKTNEINVTKEIAWGESRG</sequence>
<comment type="subcellular location">
    <subcellularLocation>
        <location evidence="1">Membrane</location>
        <topology evidence="1">Multi-pass membrane protein</topology>
    </subcellularLocation>
</comment>
<feature type="transmembrane region" description="Helical" evidence="7">
    <location>
        <begin position="20"/>
        <end position="41"/>
    </location>
</feature>
<evidence type="ECO:0000256" key="7">
    <source>
        <dbReference type="SAM" id="Phobius"/>
    </source>
</evidence>
<dbReference type="AlphaFoldDB" id="A0A5M9JWU4"/>
<feature type="domain" description="Rhodopsin" evidence="8">
    <location>
        <begin position="37"/>
        <end position="153"/>
    </location>
</feature>
<evidence type="ECO:0000256" key="2">
    <source>
        <dbReference type="ARBA" id="ARBA00022692"/>
    </source>
</evidence>
<accession>A0A5M9JWU4</accession>
<feature type="transmembrane region" description="Helical" evidence="7">
    <location>
        <begin position="105"/>
        <end position="123"/>
    </location>
</feature>
<dbReference type="InterPro" id="IPR052337">
    <property type="entry name" value="SAT4-like"/>
</dbReference>
<evidence type="ECO:0000256" key="5">
    <source>
        <dbReference type="ARBA" id="ARBA00038359"/>
    </source>
</evidence>
<dbReference type="PANTHER" id="PTHR33048:SF47">
    <property type="entry name" value="INTEGRAL MEMBRANE PROTEIN-RELATED"/>
    <property type="match status" value="1"/>
</dbReference>
<organism evidence="9 10">
    <name type="scientific">Monilinia fructicola</name>
    <name type="common">Brown rot fungus</name>
    <name type="synonym">Ciboria fructicola</name>
    <dbReference type="NCBI Taxonomy" id="38448"/>
    <lineage>
        <taxon>Eukaryota</taxon>
        <taxon>Fungi</taxon>
        <taxon>Dikarya</taxon>
        <taxon>Ascomycota</taxon>
        <taxon>Pezizomycotina</taxon>
        <taxon>Leotiomycetes</taxon>
        <taxon>Helotiales</taxon>
        <taxon>Sclerotiniaceae</taxon>
        <taxon>Monilinia</taxon>
    </lineage>
</organism>
<keyword evidence="4 7" id="KW-0472">Membrane</keyword>
<proteinExistence type="inferred from homology"/>
<name>A0A5M9JWU4_MONFR</name>
<dbReference type="Pfam" id="PF20684">
    <property type="entry name" value="Fung_rhodopsin"/>
    <property type="match status" value="1"/>
</dbReference>
<dbReference type="InterPro" id="IPR049326">
    <property type="entry name" value="Rhodopsin_dom_fungi"/>
</dbReference>
<gene>
    <name evidence="9" type="ORF">EYC84_000585</name>
</gene>
<protein>
    <recommendedName>
        <fullName evidence="8">Rhodopsin domain-containing protein</fullName>
    </recommendedName>
</protein>
<feature type="transmembrane region" description="Helical" evidence="7">
    <location>
        <begin position="53"/>
        <end position="74"/>
    </location>
</feature>
<dbReference type="VEuPathDB" id="FungiDB:MFRU_055g00120"/>
<feature type="compositionally biased region" description="Polar residues" evidence="6">
    <location>
        <begin position="221"/>
        <end position="241"/>
    </location>
</feature>
<evidence type="ECO:0000313" key="9">
    <source>
        <dbReference type="EMBL" id="KAA8571255.1"/>
    </source>
</evidence>
<keyword evidence="2 7" id="KW-0812">Transmembrane</keyword>
<comment type="similarity">
    <text evidence="5">Belongs to the SAT4 family.</text>
</comment>